<proteinExistence type="predicted"/>
<evidence type="ECO:0000313" key="1">
    <source>
        <dbReference type="EMBL" id="VAX26213.1"/>
    </source>
</evidence>
<gene>
    <name evidence="1" type="ORF">MNBD_NITROSPINAE02-826</name>
</gene>
<name>A0A3B1CND4_9ZZZZ</name>
<sequence length="78" mass="9332">MYVSPLCLAMQEQARTTPVFRIVFKDFTTENSFKNILQSKIVLRHFLMGMLRNAYIFIFNLIDYSFKDILEISFVIHY</sequence>
<reference evidence="1" key="1">
    <citation type="submission" date="2018-06" db="EMBL/GenBank/DDBJ databases">
        <authorList>
            <person name="Zhirakovskaya E."/>
        </authorList>
    </citation>
    <scope>NUCLEOTIDE SEQUENCE</scope>
</reference>
<dbReference type="AlphaFoldDB" id="A0A3B1CND4"/>
<protein>
    <submittedName>
        <fullName evidence="1">Uncharacterized protein</fullName>
    </submittedName>
</protein>
<dbReference type="EMBL" id="UOGE01000119">
    <property type="protein sequence ID" value="VAX26213.1"/>
    <property type="molecule type" value="Genomic_DNA"/>
</dbReference>
<accession>A0A3B1CND4</accession>
<organism evidence="1">
    <name type="scientific">hydrothermal vent metagenome</name>
    <dbReference type="NCBI Taxonomy" id="652676"/>
    <lineage>
        <taxon>unclassified sequences</taxon>
        <taxon>metagenomes</taxon>
        <taxon>ecological metagenomes</taxon>
    </lineage>
</organism>